<dbReference type="Pfam" id="PF01008">
    <property type="entry name" value="IF-2B"/>
    <property type="match status" value="1"/>
</dbReference>
<dbReference type="InterPro" id="IPR051855">
    <property type="entry name" value="eIF2B_beta_subunit"/>
</dbReference>
<feature type="region of interest" description="Disordered" evidence="10">
    <location>
        <begin position="145"/>
        <end position="177"/>
    </location>
</feature>
<dbReference type="FunFam" id="3.40.50.10470:FF:000005">
    <property type="entry name" value="translation initiation factor eIF-2B subunit beta"/>
    <property type="match status" value="1"/>
</dbReference>
<organism evidence="11 12">
    <name type="scientific">Dillenia turbinata</name>
    <dbReference type="NCBI Taxonomy" id="194707"/>
    <lineage>
        <taxon>Eukaryota</taxon>
        <taxon>Viridiplantae</taxon>
        <taxon>Streptophyta</taxon>
        <taxon>Embryophyta</taxon>
        <taxon>Tracheophyta</taxon>
        <taxon>Spermatophyta</taxon>
        <taxon>Magnoliopsida</taxon>
        <taxon>eudicotyledons</taxon>
        <taxon>Gunneridae</taxon>
        <taxon>Pentapetalae</taxon>
        <taxon>Dilleniales</taxon>
        <taxon>Dilleniaceae</taxon>
        <taxon>Dillenia</taxon>
    </lineage>
</organism>
<dbReference type="SUPFAM" id="SSF100950">
    <property type="entry name" value="NagB/RpiA/CoA transferase-like"/>
    <property type="match status" value="1"/>
</dbReference>
<dbReference type="GO" id="GO:0005829">
    <property type="term" value="C:cytosol"/>
    <property type="evidence" value="ECO:0007669"/>
    <property type="project" value="UniProtKB-SubCell"/>
</dbReference>
<comment type="subunit">
    <text evidence="8">Component of the translation initiation factor 2B (eIF2B) complex which is a heterodecamer of two sets of five different subunits: alpha, beta, gamma, delta and epsilon. Subunits alpha, beta and delta comprise a regulatory subcomplex and subunits epsilon and gamma comprise a catalytic subcomplex. Within the complex, the hexameric regulatory complex resides at the center, with the two heterodimeric catalytic subcomplexes bound on opposite sides.</text>
</comment>
<protein>
    <recommendedName>
        <fullName evidence="6">Translation initiation factor eIF2B subunit beta</fullName>
    </recommendedName>
    <alternativeName>
        <fullName evidence="7">eIF2B GDP-GTP exchange factor subunit beta</fullName>
    </alternativeName>
</protein>
<evidence type="ECO:0000256" key="3">
    <source>
        <dbReference type="ARBA" id="ARBA00022490"/>
    </source>
</evidence>
<keyword evidence="3" id="KW-0963">Cytoplasm</keyword>
<dbReference type="Proteomes" id="UP001370490">
    <property type="component" value="Unassembled WGS sequence"/>
</dbReference>
<dbReference type="EMBL" id="JBAMMX010000013">
    <property type="protein sequence ID" value="KAK6928885.1"/>
    <property type="molecule type" value="Genomic_DNA"/>
</dbReference>
<dbReference type="PANTHER" id="PTHR45859">
    <property type="entry name" value="TRANSLATION INITIATION FACTOR EIF-2B SUBUNIT BETA"/>
    <property type="match status" value="1"/>
</dbReference>
<evidence type="ECO:0000256" key="6">
    <source>
        <dbReference type="ARBA" id="ARBA00044122"/>
    </source>
</evidence>
<keyword evidence="5" id="KW-0648">Protein biosynthesis</keyword>
<keyword evidence="12" id="KW-1185">Reference proteome</keyword>
<proteinExistence type="inferred from homology"/>
<evidence type="ECO:0000256" key="5">
    <source>
        <dbReference type="ARBA" id="ARBA00022917"/>
    </source>
</evidence>
<gene>
    <name evidence="11" type="ORF">RJ641_005090</name>
</gene>
<accession>A0AAN8V795</accession>
<comment type="caution">
    <text evidence="11">The sequence shown here is derived from an EMBL/GenBank/DDBJ whole genome shotgun (WGS) entry which is preliminary data.</text>
</comment>
<dbReference type="PANTHER" id="PTHR45859:SF1">
    <property type="entry name" value="TRANSLATION INITIATION FACTOR EIF-2B SUBUNIT BETA"/>
    <property type="match status" value="1"/>
</dbReference>
<sequence length="450" mass="48681">MVGICQTPIRPATRFSSLSHINLLPVLFLFVTAELLRSVISQQRVPYTNQAGALIDAVRAVGEQLIAANPVELAVGNIVRRVLYIIREENLSLAADAIGGLNLSAVSDDEDDTERDDHPVLSAAAVAAAARSTLRPPSLHALLEDTSDSAAVPHTSSGGDSEGKSKSADKSSRSRKLKHDVIEAVNELIQDISTCHEQIAEQAVEHIHQNEVILTLGRSRTVMEFLCAAKEKKRSFRVFVAEGAPRYQGHVLAKELVARGLQTTIITDSAVFAMISRVNMVIVGVHAVMANGGVIAPVGMNMVALAAQRHAVPFVVVAGSHKLCPLYPHNPEVLLNELKSPSDLLDFGEFSDCLDFGSGTGSPLLHVVNPTFDYVPPKLVSLFITDTGGHNPSYMYRLIADYYSADDLVLLFSDGSGRLMFAGGDKDAVYMEYCDLSHHFPFHCDGMNMK</sequence>
<keyword evidence="4 11" id="KW-0396">Initiation factor</keyword>
<dbReference type="GO" id="GO:0005085">
    <property type="term" value="F:guanyl-nucleotide exchange factor activity"/>
    <property type="evidence" value="ECO:0007669"/>
    <property type="project" value="TreeGrafter"/>
</dbReference>
<comment type="subcellular location">
    <subcellularLocation>
        <location evidence="1">Cytoplasm</location>
        <location evidence="1">Cytosol</location>
    </subcellularLocation>
</comment>
<comment type="similarity">
    <text evidence="2 9">Belongs to the eIF-2B alpha/beta/delta subunits family.</text>
</comment>
<evidence type="ECO:0000256" key="9">
    <source>
        <dbReference type="RuleBase" id="RU003814"/>
    </source>
</evidence>
<reference evidence="11 12" key="1">
    <citation type="submission" date="2023-12" db="EMBL/GenBank/DDBJ databases">
        <title>A high-quality genome assembly for Dillenia turbinata (Dilleniales).</title>
        <authorList>
            <person name="Chanderbali A."/>
        </authorList>
    </citation>
    <scope>NUCLEOTIDE SEQUENCE [LARGE SCALE GENOMIC DNA]</scope>
    <source>
        <strain evidence="11">LSX21</strain>
        <tissue evidence="11">Leaf</tissue>
    </source>
</reference>
<evidence type="ECO:0000256" key="1">
    <source>
        <dbReference type="ARBA" id="ARBA00004514"/>
    </source>
</evidence>
<evidence type="ECO:0000313" key="12">
    <source>
        <dbReference type="Proteomes" id="UP001370490"/>
    </source>
</evidence>
<evidence type="ECO:0000313" key="11">
    <source>
        <dbReference type="EMBL" id="KAK6928885.1"/>
    </source>
</evidence>
<dbReference type="AlphaFoldDB" id="A0AAN8V795"/>
<dbReference type="GO" id="GO:0003743">
    <property type="term" value="F:translation initiation factor activity"/>
    <property type="evidence" value="ECO:0007669"/>
    <property type="project" value="UniProtKB-KW"/>
</dbReference>
<dbReference type="InterPro" id="IPR037171">
    <property type="entry name" value="NagB/RpiA_transferase-like"/>
</dbReference>
<feature type="compositionally biased region" description="Basic and acidic residues" evidence="10">
    <location>
        <begin position="161"/>
        <end position="172"/>
    </location>
</feature>
<evidence type="ECO:0000256" key="7">
    <source>
        <dbReference type="ARBA" id="ARBA00044228"/>
    </source>
</evidence>
<dbReference type="InterPro" id="IPR042529">
    <property type="entry name" value="IF_2B-like_C"/>
</dbReference>
<dbReference type="InterPro" id="IPR000649">
    <property type="entry name" value="IF-2B-related"/>
</dbReference>
<evidence type="ECO:0000256" key="8">
    <source>
        <dbReference type="ARBA" id="ARBA00046432"/>
    </source>
</evidence>
<evidence type="ECO:0000256" key="2">
    <source>
        <dbReference type="ARBA" id="ARBA00007251"/>
    </source>
</evidence>
<evidence type="ECO:0000256" key="10">
    <source>
        <dbReference type="SAM" id="MobiDB-lite"/>
    </source>
</evidence>
<name>A0AAN8V795_9MAGN</name>
<dbReference type="Gene3D" id="3.40.50.10470">
    <property type="entry name" value="Translation initiation factor eif-2b, domain 2"/>
    <property type="match status" value="1"/>
</dbReference>
<evidence type="ECO:0000256" key="4">
    <source>
        <dbReference type="ARBA" id="ARBA00022540"/>
    </source>
</evidence>
<dbReference type="GO" id="GO:0005851">
    <property type="term" value="C:eukaryotic translation initiation factor 2B complex"/>
    <property type="evidence" value="ECO:0007669"/>
    <property type="project" value="TreeGrafter"/>
</dbReference>